<accession>A0A8S1HES9</accession>
<reference evidence="2" key="1">
    <citation type="submission" date="2020-10" db="EMBL/GenBank/DDBJ databases">
        <authorList>
            <person name="Kikuchi T."/>
        </authorList>
    </citation>
    <scope>NUCLEOTIDE SEQUENCE</scope>
    <source>
        <strain evidence="2">NKZ352</strain>
    </source>
</reference>
<sequence length="110" mass="13002">MDFPRVSVYSFTMNCVMLIEFLSYFTLFLIVGLGLHLLFCRTYKLIHNKRKERQEAVTRGIMYSVVLTPMLMRHVADLLNERREETPEVELTDFVYPVMLTTLDSEIYTP</sequence>
<comment type="caution">
    <text evidence="2">The sequence shown here is derived from an EMBL/GenBank/DDBJ whole genome shotgun (WGS) entry which is preliminary data.</text>
</comment>
<keyword evidence="1" id="KW-0812">Transmembrane</keyword>
<evidence type="ECO:0000256" key="1">
    <source>
        <dbReference type="SAM" id="Phobius"/>
    </source>
</evidence>
<evidence type="ECO:0000313" key="3">
    <source>
        <dbReference type="Proteomes" id="UP000835052"/>
    </source>
</evidence>
<dbReference type="EMBL" id="CAJGYM010000037">
    <property type="protein sequence ID" value="CAD6193727.1"/>
    <property type="molecule type" value="Genomic_DNA"/>
</dbReference>
<dbReference type="AlphaFoldDB" id="A0A8S1HES9"/>
<proteinExistence type="predicted"/>
<name>A0A8S1HES9_9PELO</name>
<keyword evidence="1" id="KW-0472">Membrane</keyword>
<keyword evidence="1" id="KW-1133">Transmembrane helix</keyword>
<dbReference type="Proteomes" id="UP000835052">
    <property type="component" value="Unassembled WGS sequence"/>
</dbReference>
<evidence type="ECO:0000313" key="2">
    <source>
        <dbReference type="EMBL" id="CAD6193727.1"/>
    </source>
</evidence>
<organism evidence="2 3">
    <name type="scientific">Caenorhabditis auriculariae</name>
    <dbReference type="NCBI Taxonomy" id="2777116"/>
    <lineage>
        <taxon>Eukaryota</taxon>
        <taxon>Metazoa</taxon>
        <taxon>Ecdysozoa</taxon>
        <taxon>Nematoda</taxon>
        <taxon>Chromadorea</taxon>
        <taxon>Rhabditida</taxon>
        <taxon>Rhabditina</taxon>
        <taxon>Rhabditomorpha</taxon>
        <taxon>Rhabditoidea</taxon>
        <taxon>Rhabditidae</taxon>
        <taxon>Peloderinae</taxon>
        <taxon>Caenorhabditis</taxon>
    </lineage>
</organism>
<gene>
    <name evidence="2" type="ORF">CAUJ_LOCUS9646</name>
</gene>
<feature type="transmembrane region" description="Helical" evidence="1">
    <location>
        <begin position="21"/>
        <end position="39"/>
    </location>
</feature>
<protein>
    <submittedName>
        <fullName evidence="2">Uncharacterized protein</fullName>
    </submittedName>
</protein>
<keyword evidence="3" id="KW-1185">Reference proteome</keyword>